<feature type="domain" description="HipA N-terminal subdomain 1" evidence="6">
    <location>
        <begin position="2"/>
        <end position="102"/>
    </location>
</feature>
<feature type="region of interest" description="Disordered" evidence="4">
    <location>
        <begin position="420"/>
        <end position="440"/>
    </location>
</feature>
<dbReference type="EC" id="2.7.11.1" evidence="7"/>
<dbReference type="InterPro" id="IPR012893">
    <property type="entry name" value="HipA-like_C"/>
</dbReference>
<evidence type="ECO:0000259" key="5">
    <source>
        <dbReference type="Pfam" id="PF07804"/>
    </source>
</evidence>
<dbReference type="PANTHER" id="PTHR37419:SF1">
    <property type="entry name" value="SERINE_THREONINE-PROTEIN KINASE TOXIN HIPA"/>
    <property type="match status" value="1"/>
</dbReference>
<evidence type="ECO:0000256" key="2">
    <source>
        <dbReference type="ARBA" id="ARBA00022679"/>
    </source>
</evidence>
<gene>
    <name evidence="7" type="ORF">BANT10_03303</name>
</gene>
<dbReference type="Pfam" id="PF13657">
    <property type="entry name" value="Couple_hipA"/>
    <property type="match status" value="1"/>
</dbReference>
<dbReference type="PANTHER" id="PTHR37419">
    <property type="entry name" value="SERINE/THREONINE-PROTEIN KINASE TOXIN HIPA"/>
    <property type="match status" value="1"/>
</dbReference>
<evidence type="ECO:0000256" key="1">
    <source>
        <dbReference type="ARBA" id="ARBA00010164"/>
    </source>
</evidence>
<dbReference type="GO" id="GO:0004674">
    <property type="term" value="F:protein serine/threonine kinase activity"/>
    <property type="evidence" value="ECO:0007669"/>
    <property type="project" value="UniProtKB-EC"/>
</dbReference>
<dbReference type="Proteomes" id="UP000234342">
    <property type="component" value="Unassembled WGS sequence"/>
</dbReference>
<evidence type="ECO:0000313" key="7">
    <source>
        <dbReference type="EMBL" id="SMY01670.1"/>
    </source>
</evidence>
<dbReference type="CDD" id="cd17808">
    <property type="entry name" value="HipA_Ec_like"/>
    <property type="match status" value="1"/>
</dbReference>
<evidence type="ECO:0000259" key="6">
    <source>
        <dbReference type="Pfam" id="PF13657"/>
    </source>
</evidence>
<name>A0A2H1KPJ0_9MICO</name>
<dbReference type="InterPro" id="IPR017508">
    <property type="entry name" value="HipA_N1"/>
</dbReference>
<organism evidence="7 8">
    <name type="scientific">Brevibacterium antiquum</name>
    <dbReference type="NCBI Taxonomy" id="234835"/>
    <lineage>
        <taxon>Bacteria</taxon>
        <taxon>Bacillati</taxon>
        <taxon>Actinomycetota</taxon>
        <taxon>Actinomycetes</taxon>
        <taxon>Micrococcales</taxon>
        <taxon>Brevibacteriaceae</taxon>
        <taxon>Brevibacterium</taxon>
    </lineage>
</organism>
<proteinExistence type="inferred from homology"/>
<keyword evidence="8" id="KW-1185">Reference proteome</keyword>
<sequence length="440" mass="48321">MLDLYLNQRFAGAVEVDELGAYTLRYADEWLSSSRGFPLSMSLPLAEQAYSGKRVENVLRGYLPESKVVLDSWSKRYRISDPSDPISVLAKVGEDVAGAAQFVPYDENIATAELLIELDDAEIAELIADARVTGGSMPHIERVPRLSLAGMQPKFALHRLENGKWALPAGRAASTHIFKPGRPELDEIERLETALMRAARQCGIPTAEADVMTFGDETTYVTTRYDRLTTDHGIARVHQEDFAQAMGISPGQKYEDDGGPSAAQYVNLIRETSSAPTEDIATFVRLTAFNVAVGNADAHAKNFGLLIAPSEHVRFAPAYDISSLAPYPGFGQELAFSIGGERRYKAIELAHWQKFARRSGLNADEVVAQVHAVWSRVPDVVGDELKRASVDRTVSGPVEELFPSIESRTRMLEQRSTIVPEGPFFTHEQQDPGASGVDLT</sequence>
<dbReference type="AlphaFoldDB" id="A0A2H1KPJ0"/>
<reference evidence="8" key="1">
    <citation type="submission" date="2017-03" db="EMBL/GenBank/DDBJ databases">
        <authorList>
            <person name="Monnet C."/>
        </authorList>
    </citation>
    <scope>NUCLEOTIDE SEQUENCE [LARGE SCALE GENOMIC DNA]</scope>
    <source>
        <strain evidence="8">P10</strain>
    </source>
</reference>
<evidence type="ECO:0000313" key="8">
    <source>
        <dbReference type="Proteomes" id="UP000234342"/>
    </source>
</evidence>
<comment type="similarity">
    <text evidence="1">Belongs to the HipA Ser/Thr kinase family.</text>
</comment>
<keyword evidence="3 7" id="KW-0418">Kinase</keyword>
<dbReference type="GO" id="GO:0005829">
    <property type="term" value="C:cytosol"/>
    <property type="evidence" value="ECO:0007669"/>
    <property type="project" value="TreeGrafter"/>
</dbReference>
<dbReference type="Pfam" id="PF07804">
    <property type="entry name" value="HipA_C"/>
    <property type="match status" value="1"/>
</dbReference>
<evidence type="ECO:0000256" key="4">
    <source>
        <dbReference type="SAM" id="MobiDB-lite"/>
    </source>
</evidence>
<protein>
    <submittedName>
        <fullName evidence="7">Serine/threonine-protein kinase HipA</fullName>
        <ecNumber evidence="7">2.7.11.1</ecNumber>
    </submittedName>
</protein>
<dbReference type="RefSeq" id="WP_180957491.1">
    <property type="nucleotide sequence ID" value="NZ_FXZE01000024.1"/>
</dbReference>
<feature type="domain" description="HipA-like C-terminal" evidence="5">
    <location>
        <begin position="146"/>
        <end position="378"/>
    </location>
</feature>
<dbReference type="InterPro" id="IPR052028">
    <property type="entry name" value="HipA_Ser/Thr_kinase"/>
</dbReference>
<dbReference type="Gene3D" id="1.10.1070.20">
    <property type="match status" value="1"/>
</dbReference>
<dbReference type="NCBIfam" id="TIGR03071">
    <property type="entry name" value="couple_hipA"/>
    <property type="match status" value="1"/>
</dbReference>
<accession>A0A2H1KPJ0</accession>
<dbReference type="EMBL" id="FXZE01000024">
    <property type="protein sequence ID" value="SMY01670.1"/>
    <property type="molecule type" value="Genomic_DNA"/>
</dbReference>
<keyword evidence="2 7" id="KW-0808">Transferase</keyword>
<evidence type="ECO:0000256" key="3">
    <source>
        <dbReference type="ARBA" id="ARBA00022777"/>
    </source>
</evidence>